<feature type="transmembrane region" description="Helical" evidence="7">
    <location>
        <begin position="27"/>
        <end position="53"/>
    </location>
</feature>
<feature type="transmembrane region" description="Helical" evidence="7">
    <location>
        <begin position="216"/>
        <end position="238"/>
    </location>
</feature>
<dbReference type="CDD" id="cd06261">
    <property type="entry name" value="TM_PBP2"/>
    <property type="match status" value="1"/>
</dbReference>
<dbReference type="InterPro" id="IPR000515">
    <property type="entry name" value="MetI-like"/>
</dbReference>
<evidence type="ECO:0000256" key="3">
    <source>
        <dbReference type="ARBA" id="ARBA00022475"/>
    </source>
</evidence>
<comment type="subcellular location">
    <subcellularLocation>
        <location evidence="1 7">Cell membrane</location>
        <topology evidence="1 7">Multi-pass membrane protein</topology>
    </subcellularLocation>
</comment>
<evidence type="ECO:0000256" key="2">
    <source>
        <dbReference type="ARBA" id="ARBA00022448"/>
    </source>
</evidence>
<proteinExistence type="inferred from homology"/>
<dbReference type="PANTHER" id="PTHR43744">
    <property type="entry name" value="ABC TRANSPORTER PERMEASE PROTEIN MG189-RELATED-RELATED"/>
    <property type="match status" value="1"/>
</dbReference>
<dbReference type="PANTHER" id="PTHR43744:SF12">
    <property type="entry name" value="ABC TRANSPORTER PERMEASE PROTEIN MG189-RELATED"/>
    <property type="match status" value="1"/>
</dbReference>
<feature type="transmembrane region" description="Helical" evidence="7">
    <location>
        <begin position="129"/>
        <end position="149"/>
    </location>
</feature>
<evidence type="ECO:0000256" key="1">
    <source>
        <dbReference type="ARBA" id="ARBA00004651"/>
    </source>
</evidence>
<dbReference type="Proteomes" id="UP000679629">
    <property type="component" value="Chromosome"/>
</dbReference>
<evidence type="ECO:0000256" key="7">
    <source>
        <dbReference type="RuleBase" id="RU363032"/>
    </source>
</evidence>
<keyword evidence="2 7" id="KW-0813">Transport</keyword>
<reference evidence="10" key="1">
    <citation type="submission" date="2021-05" db="EMBL/GenBank/DDBJ databases">
        <title>Direct Submission.</title>
        <authorList>
            <person name="Li K."/>
            <person name="Gao J."/>
        </authorList>
    </citation>
    <scope>NUCLEOTIDE SEQUENCE [LARGE SCALE GENOMIC DNA]</scope>
    <source>
        <strain evidence="10">MG62</strain>
    </source>
</reference>
<gene>
    <name evidence="9" type="ORF">KJK29_33975</name>
</gene>
<dbReference type="PROSITE" id="PS50928">
    <property type="entry name" value="ABC_TM1"/>
    <property type="match status" value="1"/>
</dbReference>
<evidence type="ECO:0000259" key="8">
    <source>
        <dbReference type="PROSITE" id="PS50928"/>
    </source>
</evidence>
<keyword evidence="10" id="KW-1185">Reference proteome</keyword>
<keyword evidence="6 7" id="KW-0472">Membrane</keyword>
<keyword evidence="3" id="KW-1003">Cell membrane</keyword>
<feature type="domain" description="ABC transmembrane type-1" evidence="8">
    <location>
        <begin position="91"/>
        <end position="285"/>
    </location>
</feature>
<dbReference type="SUPFAM" id="SSF161098">
    <property type="entry name" value="MetI-like"/>
    <property type="match status" value="1"/>
</dbReference>
<dbReference type="RefSeq" id="WP_215122992.1">
    <property type="nucleotide sequence ID" value="NZ_CP075896.1"/>
</dbReference>
<evidence type="ECO:0000256" key="4">
    <source>
        <dbReference type="ARBA" id="ARBA00022692"/>
    </source>
</evidence>
<evidence type="ECO:0000256" key="5">
    <source>
        <dbReference type="ARBA" id="ARBA00022989"/>
    </source>
</evidence>
<evidence type="ECO:0000313" key="9">
    <source>
        <dbReference type="EMBL" id="QWB27204.1"/>
    </source>
</evidence>
<sequence length="299" mass="32537">MTTTVATQPAEPRAPARTPRRRRLARVLARLPGTTAVWLFTGFCLFAFAFMLISSFKASRDILERPWSLPATPRFENWATAWNDGGFGPAFINSTVLVVTASAVTVVIAGPAAYVLGRRPGRLSNGLNLYFVLGLGIPVQVMVLPLYALMNSLELINSLFGLFVLYVVVSLPFTVFLLTSFFASLPAELEEAAALDGVSAAMTFWRIMLPLARGGLLTATLLNAMGIWNETLLALMFIQTNDKFTLPLALLNYFQQQQFTGADFGALFAGVSISILPMIGLYAWLGRRITEGITMGAGK</sequence>
<protein>
    <submittedName>
        <fullName evidence="9">Carbohydrate ABC transporter permease</fullName>
    </submittedName>
</protein>
<keyword evidence="5 7" id="KW-1133">Transmembrane helix</keyword>
<feature type="transmembrane region" description="Helical" evidence="7">
    <location>
        <begin position="264"/>
        <end position="285"/>
    </location>
</feature>
<dbReference type="Gene3D" id="1.10.3720.10">
    <property type="entry name" value="MetI-like"/>
    <property type="match status" value="1"/>
</dbReference>
<comment type="similarity">
    <text evidence="7">Belongs to the binding-protein-dependent transport system permease family.</text>
</comment>
<evidence type="ECO:0000313" key="10">
    <source>
        <dbReference type="Proteomes" id="UP000679629"/>
    </source>
</evidence>
<keyword evidence="4 7" id="KW-0812">Transmembrane</keyword>
<organism evidence="9 10">
    <name type="scientific">Streptomyces koelreuteriae</name>
    <dbReference type="NCBI Taxonomy" id="2838015"/>
    <lineage>
        <taxon>Bacteria</taxon>
        <taxon>Bacillati</taxon>
        <taxon>Actinomycetota</taxon>
        <taxon>Actinomycetes</taxon>
        <taxon>Kitasatosporales</taxon>
        <taxon>Streptomycetaceae</taxon>
        <taxon>Streptomyces</taxon>
    </lineage>
</organism>
<feature type="transmembrane region" description="Helical" evidence="7">
    <location>
        <begin position="155"/>
        <end position="178"/>
    </location>
</feature>
<dbReference type="Pfam" id="PF00528">
    <property type="entry name" value="BPD_transp_1"/>
    <property type="match status" value="1"/>
</dbReference>
<name>A0ABX8G1S9_9ACTN</name>
<accession>A0ABX8G1S9</accession>
<dbReference type="InterPro" id="IPR035906">
    <property type="entry name" value="MetI-like_sf"/>
</dbReference>
<dbReference type="EMBL" id="CP075896">
    <property type="protein sequence ID" value="QWB27204.1"/>
    <property type="molecule type" value="Genomic_DNA"/>
</dbReference>
<feature type="transmembrane region" description="Helical" evidence="7">
    <location>
        <begin position="91"/>
        <end position="117"/>
    </location>
</feature>
<evidence type="ECO:0000256" key="6">
    <source>
        <dbReference type="ARBA" id="ARBA00023136"/>
    </source>
</evidence>